<dbReference type="PANTHER" id="PTHR12224">
    <property type="entry name" value="BETA-1,4-MANNOSYL-GLYCOPROTEIN BETA-1,4-N-ACETYLGLUCOSAMINYL-TRANSFERASE"/>
    <property type="match status" value="1"/>
</dbReference>
<accession>A0A8S1CAJ1</accession>
<name>A0A8S1CAJ1_9INSE</name>
<dbReference type="InterPro" id="IPR000742">
    <property type="entry name" value="EGF"/>
</dbReference>
<evidence type="ECO:0000256" key="1">
    <source>
        <dbReference type="SAM" id="Phobius"/>
    </source>
</evidence>
<reference evidence="3 4" key="1">
    <citation type="submission" date="2020-04" db="EMBL/GenBank/DDBJ databases">
        <authorList>
            <person name="Alioto T."/>
            <person name="Alioto T."/>
            <person name="Gomez Garrido J."/>
        </authorList>
    </citation>
    <scope>NUCLEOTIDE SEQUENCE [LARGE SCALE GENOMIC DNA]</scope>
</reference>
<keyword evidence="1" id="KW-1133">Transmembrane helix</keyword>
<feature type="transmembrane region" description="Helical" evidence="1">
    <location>
        <begin position="12"/>
        <end position="34"/>
    </location>
</feature>
<dbReference type="GO" id="GO:0003830">
    <property type="term" value="F:beta-1,4-mannosylglycoprotein 4-beta-N-acetylglucosaminyltransferase activity"/>
    <property type="evidence" value="ECO:0007669"/>
    <property type="project" value="InterPro"/>
</dbReference>
<feature type="domain" description="EGF-like" evidence="2">
    <location>
        <begin position="105"/>
        <end position="116"/>
    </location>
</feature>
<dbReference type="PANTHER" id="PTHR12224:SF0">
    <property type="entry name" value="BETA-1,4-MANNOSYL-GLYCOPROTEIN 4-BETA-N-ACETYLGLUCOSAMINYLTRANSFERASE"/>
    <property type="match status" value="1"/>
</dbReference>
<dbReference type="Proteomes" id="UP000494165">
    <property type="component" value="Unassembled WGS sequence"/>
</dbReference>
<dbReference type="AlphaFoldDB" id="A0A8S1CAJ1"/>
<dbReference type="GO" id="GO:0016020">
    <property type="term" value="C:membrane"/>
    <property type="evidence" value="ECO:0007669"/>
    <property type="project" value="InterPro"/>
</dbReference>
<dbReference type="InterPro" id="IPR006813">
    <property type="entry name" value="Glyco_trans_17"/>
</dbReference>
<keyword evidence="1" id="KW-0812">Transmembrane</keyword>
<proteinExistence type="predicted"/>
<evidence type="ECO:0000313" key="3">
    <source>
        <dbReference type="EMBL" id="CAB3366437.1"/>
    </source>
</evidence>
<protein>
    <recommendedName>
        <fullName evidence="2">EGF-like domain-containing protein</fullName>
    </recommendedName>
</protein>
<dbReference type="GO" id="GO:0006044">
    <property type="term" value="P:N-acetylglucosamine metabolic process"/>
    <property type="evidence" value="ECO:0007669"/>
    <property type="project" value="TreeGrafter"/>
</dbReference>
<keyword evidence="1" id="KW-0472">Membrane</keyword>
<dbReference type="PROSITE" id="PS01186">
    <property type="entry name" value="EGF_2"/>
    <property type="match status" value="1"/>
</dbReference>
<dbReference type="OrthoDB" id="6474464at2759"/>
<evidence type="ECO:0000313" key="4">
    <source>
        <dbReference type="Proteomes" id="UP000494165"/>
    </source>
</evidence>
<keyword evidence="4" id="KW-1185">Reference proteome</keyword>
<dbReference type="EMBL" id="CADEPI010000025">
    <property type="protein sequence ID" value="CAB3366437.1"/>
    <property type="molecule type" value="Genomic_DNA"/>
</dbReference>
<comment type="caution">
    <text evidence="3">The sequence shown here is derived from an EMBL/GenBank/DDBJ whole genome shotgun (WGS) entry which is preliminary data.</text>
</comment>
<evidence type="ECO:0000259" key="2">
    <source>
        <dbReference type="PROSITE" id="PS01186"/>
    </source>
</evidence>
<sequence>MRLRVLDGRWLSLLVLLAGQVVFTVYYVVVVAPLKPPLAPRPLDPGVNFVETPLTNVSTGHRPLSPPIPLSLFQLDRRKFFLGLNSSDCFLPGTELDFSKRIGRCQCQQGWHGQDCGLPEVILRAFMTAKYTEPPKLRRQPRRVICIIKWSSDTLTEILLSELEVVVDLFILDRKPDAKINKEKVLVLKSTDWAFIKTQLADLRYDDLVLSVADSEIPNPKALLFLKFYNGWPYEPITFRMRWSVFGFFWLHPQLTVLAGRVCSVGTLARNFKDNLKLMRASNEVLVVGDLNHFGGWKCQLCMDSAEDILREAQASKDKSWNLDGRRLDAEYVSDLVGQGLWMDGKMQLLRASPSREQDYFAPATVRNGNFGHLLHNFYEMNTY</sequence>
<organism evidence="3 4">
    <name type="scientific">Cloeon dipterum</name>
    <dbReference type="NCBI Taxonomy" id="197152"/>
    <lineage>
        <taxon>Eukaryota</taxon>
        <taxon>Metazoa</taxon>
        <taxon>Ecdysozoa</taxon>
        <taxon>Arthropoda</taxon>
        <taxon>Hexapoda</taxon>
        <taxon>Insecta</taxon>
        <taxon>Pterygota</taxon>
        <taxon>Palaeoptera</taxon>
        <taxon>Ephemeroptera</taxon>
        <taxon>Pisciforma</taxon>
        <taxon>Baetidae</taxon>
        <taxon>Cloeon</taxon>
    </lineage>
</organism>
<gene>
    <name evidence="3" type="ORF">CLODIP_2_CD00119</name>
</gene>